<reference evidence="1 2" key="1">
    <citation type="submission" date="2020-08" db="EMBL/GenBank/DDBJ databases">
        <title>Genomic Encyclopedia of Type Strains, Phase IV (KMG-IV): sequencing the most valuable type-strain genomes for metagenomic binning, comparative biology and taxonomic classification.</title>
        <authorList>
            <person name="Goeker M."/>
        </authorList>
    </citation>
    <scope>NUCLEOTIDE SEQUENCE [LARGE SCALE GENOMIC DNA]</scope>
    <source>
        <strain evidence="1 2">DSM 45615</strain>
    </source>
</reference>
<keyword evidence="2" id="KW-1185">Reference proteome</keyword>
<proteinExistence type="predicted"/>
<dbReference type="Proteomes" id="UP000578449">
    <property type="component" value="Unassembled WGS sequence"/>
</dbReference>
<name>A0A840PEJ1_9ACTN</name>
<gene>
    <name evidence="1" type="ORF">HNP84_004187</name>
</gene>
<accession>A0A840PEJ1</accession>
<evidence type="ECO:0000313" key="1">
    <source>
        <dbReference type="EMBL" id="MBB5134455.1"/>
    </source>
</evidence>
<evidence type="ECO:0000313" key="2">
    <source>
        <dbReference type="Proteomes" id="UP000578449"/>
    </source>
</evidence>
<dbReference type="RefSeq" id="WP_185051359.1">
    <property type="nucleotide sequence ID" value="NZ_BAABIX010000007.1"/>
</dbReference>
<dbReference type="AlphaFoldDB" id="A0A840PEJ1"/>
<comment type="caution">
    <text evidence="1">The sequence shown here is derived from an EMBL/GenBank/DDBJ whole genome shotgun (WGS) entry which is preliminary data.</text>
</comment>
<dbReference type="EMBL" id="JACHGN010000008">
    <property type="protein sequence ID" value="MBB5134455.1"/>
    <property type="molecule type" value="Genomic_DNA"/>
</dbReference>
<protein>
    <submittedName>
        <fullName evidence="1">Uncharacterized protein</fullName>
    </submittedName>
</protein>
<sequence>MTVVETHGTPLPMAERAPLISFEAENSFWTGLRASFGPVRHEPLRGSRLLLASLGVALHLPEETALLWARYEVRAGEAPCAAVFPSLVTEQAQPAGPARFEDGRLERDLVPVAGGEIGPAVSGWVDGGHNAVWDFHPRPPAAAWAAPYPLACFAAPPGTLQTRHRLVAHLAHRILGRRLALFTASVTGTEGDPMADRPASGRGLSSSAHVVASRERVEDLRGLLATGEHEFAVVVDGERVTALLNLDGAMALDPAGDLTALPLRPPPAFPVERPVLEIAQAARAELERDPRLLGVVLLDGGGPVGVLRTEILLALAGTPTRGVDRLGGDPLSRLAFVCPVHDERVEVAYYDPDDPPRCSHGDLMRRQRS</sequence>
<organism evidence="1 2">
    <name type="scientific">Thermocatellispora tengchongensis</name>
    <dbReference type="NCBI Taxonomy" id="1073253"/>
    <lineage>
        <taxon>Bacteria</taxon>
        <taxon>Bacillati</taxon>
        <taxon>Actinomycetota</taxon>
        <taxon>Actinomycetes</taxon>
        <taxon>Streptosporangiales</taxon>
        <taxon>Streptosporangiaceae</taxon>
        <taxon>Thermocatellispora</taxon>
    </lineage>
</organism>